<comment type="caution">
    <text evidence="2">The sequence shown here is derived from an EMBL/GenBank/DDBJ whole genome shotgun (WGS) entry which is preliminary data.</text>
</comment>
<evidence type="ECO:0000259" key="1">
    <source>
        <dbReference type="SMART" id="SM00860"/>
    </source>
</evidence>
<dbReference type="InterPro" id="IPR037883">
    <property type="entry name" value="Knr4/Smi1-like_sf"/>
</dbReference>
<gene>
    <name evidence="2" type="ORF">ACFH04_11440</name>
</gene>
<accession>A0ABV6TGR2</accession>
<keyword evidence="3" id="KW-1185">Reference proteome</keyword>
<evidence type="ECO:0000313" key="3">
    <source>
        <dbReference type="Proteomes" id="UP001589887"/>
    </source>
</evidence>
<dbReference type="RefSeq" id="WP_394318466.1">
    <property type="nucleotide sequence ID" value="NZ_JBHMQV010000009.1"/>
</dbReference>
<dbReference type="SMART" id="SM00860">
    <property type="entry name" value="SMI1_KNR4"/>
    <property type="match status" value="1"/>
</dbReference>
<proteinExistence type="predicted"/>
<dbReference type="EMBL" id="JBHMQV010000009">
    <property type="protein sequence ID" value="MFC0844309.1"/>
    <property type="molecule type" value="Genomic_DNA"/>
</dbReference>
<dbReference type="SUPFAM" id="SSF160631">
    <property type="entry name" value="SMI1/KNR4-like"/>
    <property type="match status" value="1"/>
</dbReference>
<dbReference type="InterPro" id="IPR018958">
    <property type="entry name" value="Knr4/Smi1-like_dom"/>
</dbReference>
<sequence length="209" mass="23847">MRRYEWRPFLERWSAEWADVYDAEHEAREGDRDAHAARWLGFAPAGEERLAALEQRIGLALPPSLRSFLQVTDGWRYPGHFVYLLAGTEHIDWCGDAHGLSKDLLEELGEDADDEEVREAGVWARSLQLAVESDMVDVLLDPDDVDEHGEWAVYTYAAWRAAPPRRHETFKHFMEDMYQEFLSMSADRMSADRPGAVPTGRVGHPVPPG</sequence>
<dbReference type="Proteomes" id="UP001589887">
    <property type="component" value="Unassembled WGS sequence"/>
</dbReference>
<evidence type="ECO:0000313" key="2">
    <source>
        <dbReference type="EMBL" id="MFC0844309.1"/>
    </source>
</evidence>
<protein>
    <submittedName>
        <fullName evidence="2">SMI1/KNR4 family protein</fullName>
    </submittedName>
</protein>
<dbReference type="Gene3D" id="3.40.1580.10">
    <property type="entry name" value="SMI1/KNR4-like"/>
    <property type="match status" value="1"/>
</dbReference>
<dbReference type="Pfam" id="PF09346">
    <property type="entry name" value="SMI1_KNR4"/>
    <property type="match status" value="1"/>
</dbReference>
<feature type="domain" description="Knr4/Smi1-like" evidence="1">
    <location>
        <begin position="44"/>
        <end position="176"/>
    </location>
</feature>
<reference evidence="2 3" key="1">
    <citation type="submission" date="2024-09" db="EMBL/GenBank/DDBJ databases">
        <authorList>
            <person name="Sun Q."/>
            <person name="Mori K."/>
        </authorList>
    </citation>
    <scope>NUCLEOTIDE SEQUENCE [LARGE SCALE GENOMIC DNA]</scope>
    <source>
        <strain evidence="2 3">JCM 4557</strain>
    </source>
</reference>
<organism evidence="2 3">
    <name type="scientific">Streptomyces noboritoensis</name>
    <dbReference type="NCBI Taxonomy" id="67337"/>
    <lineage>
        <taxon>Bacteria</taxon>
        <taxon>Bacillati</taxon>
        <taxon>Actinomycetota</taxon>
        <taxon>Actinomycetes</taxon>
        <taxon>Kitasatosporales</taxon>
        <taxon>Streptomycetaceae</taxon>
        <taxon>Streptomyces</taxon>
    </lineage>
</organism>
<name>A0ABV6TGR2_9ACTN</name>